<evidence type="ECO:0000313" key="2">
    <source>
        <dbReference type="EMBL" id="KYM80195.1"/>
    </source>
</evidence>
<proteinExistence type="predicted"/>
<organism evidence="2 3">
    <name type="scientific">Atta colombica</name>
    <dbReference type="NCBI Taxonomy" id="520822"/>
    <lineage>
        <taxon>Eukaryota</taxon>
        <taxon>Metazoa</taxon>
        <taxon>Ecdysozoa</taxon>
        <taxon>Arthropoda</taxon>
        <taxon>Hexapoda</taxon>
        <taxon>Insecta</taxon>
        <taxon>Pterygota</taxon>
        <taxon>Neoptera</taxon>
        <taxon>Endopterygota</taxon>
        <taxon>Hymenoptera</taxon>
        <taxon>Apocrita</taxon>
        <taxon>Aculeata</taxon>
        <taxon>Formicoidea</taxon>
        <taxon>Formicidae</taxon>
        <taxon>Myrmicinae</taxon>
        <taxon>Atta</taxon>
    </lineage>
</organism>
<reference evidence="2 3" key="1">
    <citation type="submission" date="2015-09" db="EMBL/GenBank/DDBJ databases">
        <title>Atta colombica WGS genome.</title>
        <authorList>
            <person name="Nygaard S."/>
            <person name="Hu H."/>
            <person name="Boomsma J."/>
            <person name="Zhang G."/>
        </authorList>
    </citation>
    <scope>NUCLEOTIDE SEQUENCE [LARGE SCALE GENOMIC DNA]</scope>
    <source>
        <strain evidence="2">Treedump-2</strain>
        <tissue evidence="2">Whole body</tissue>
    </source>
</reference>
<gene>
    <name evidence="2" type="ORF">ALC53_09289</name>
</gene>
<sequence length="105" mass="11120">MSMTMSLSSLNVVDEDRKFVLRICFRAVGVELERCPIGEGDGKAEIGNGSFDIEEKRNNGRSKEGRGKGEGVGDSRRVQAVGGVPGLEGDASGAAWLKPWQGGVP</sequence>
<protein>
    <submittedName>
        <fullName evidence="2">Uncharacterized protein</fullName>
    </submittedName>
</protein>
<feature type="region of interest" description="Disordered" evidence="1">
    <location>
        <begin position="39"/>
        <end position="86"/>
    </location>
</feature>
<accession>A0A195B7H3</accession>
<evidence type="ECO:0000256" key="1">
    <source>
        <dbReference type="SAM" id="MobiDB-lite"/>
    </source>
</evidence>
<evidence type="ECO:0000313" key="3">
    <source>
        <dbReference type="Proteomes" id="UP000078540"/>
    </source>
</evidence>
<name>A0A195B7H3_9HYME</name>
<feature type="compositionally biased region" description="Basic and acidic residues" evidence="1">
    <location>
        <begin position="53"/>
        <end position="77"/>
    </location>
</feature>
<dbReference type="AlphaFoldDB" id="A0A195B7H3"/>
<keyword evidence="3" id="KW-1185">Reference proteome</keyword>
<dbReference type="EMBL" id="KQ976574">
    <property type="protein sequence ID" value="KYM80195.1"/>
    <property type="molecule type" value="Genomic_DNA"/>
</dbReference>
<dbReference type="Proteomes" id="UP000078540">
    <property type="component" value="Unassembled WGS sequence"/>
</dbReference>